<dbReference type="EMBL" id="JAVDQD010000002">
    <property type="protein sequence ID" value="MDR6238779.1"/>
    <property type="molecule type" value="Genomic_DNA"/>
</dbReference>
<keyword evidence="2" id="KW-1185">Reference proteome</keyword>
<reference evidence="1" key="1">
    <citation type="submission" date="2023-07" db="EMBL/GenBank/DDBJ databases">
        <title>Genomic Encyclopedia of Type Strains, Phase IV (KMG-IV): sequencing the most valuable type-strain genomes for metagenomic binning, comparative biology and taxonomic classification.</title>
        <authorList>
            <person name="Goeker M."/>
        </authorList>
    </citation>
    <scope>NUCLEOTIDE SEQUENCE</scope>
    <source>
        <strain evidence="1">DSM 26174</strain>
    </source>
</reference>
<organism evidence="1 2">
    <name type="scientific">Aureibacter tunicatorum</name>
    <dbReference type="NCBI Taxonomy" id="866807"/>
    <lineage>
        <taxon>Bacteria</taxon>
        <taxon>Pseudomonadati</taxon>
        <taxon>Bacteroidota</taxon>
        <taxon>Cytophagia</taxon>
        <taxon>Cytophagales</taxon>
        <taxon>Persicobacteraceae</taxon>
        <taxon>Aureibacter</taxon>
    </lineage>
</organism>
<sequence length="122" mass="14579">MIDDKLVRRIVKCPKCLSKASYFSGKIERYRKLLPSQDGRVVCLNCGFNKEHHFTSKDYYYAFQVKDRKLYARGLDSLKTILNHFKSDKHYSSDPECDFPKEFYVHKRLIIHKIEKILIEED</sequence>
<evidence type="ECO:0000313" key="1">
    <source>
        <dbReference type="EMBL" id="MDR6238779.1"/>
    </source>
</evidence>
<dbReference type="AlphaFoldDB" id="A0AAE4BQ66"/>
<evidence type="ECO:0000313" key="2">
    <source>
        <dbReference type="Proteomes" id="UP001185092"/>
    </source>
</evidence>
<dbReference type="RefSeq" id="WP_309938287.1">
    <property type="nucleotide sequence ID" value="NZ_AP025305.1"/>
</dbReference>
<name>A0AAE4BQ66_9BACT</name>
<dbReference type="Proteomes" id="UP001185092">
    <property type="component" value="Unassembled WGS sequence"/>
</dbReference>
<comment type="caution">
    <text evidence="1">The sequence shown here is derived from an EMBL/GenBank/DDBJ whole genome shotgun (WGS) entry which is preliminary data.</text>
</comment>
<proteinExistence type="predicted"/>
<gene>
    <name evidence="1" type="ORF">HNQ88_001816</name>
</gene>
<protein>
    <submittedName>
        <fullName evidence="1">Uncharacterized protein</fullName>
    </submittedName>
</protein>
<accession>A0AAE4BQ66</accession>